<name>A0A2W5FEB1_9HYPH</name>
<evidence type="ECO:0000313" key="2">
    <source>
        <dbReference type="EMBL" id="PZP53273.1"/>
    </source>
</evidence>
<dbReference type="AlphaFoldDB" id="A0A2W5FEB1"/>
<feature type="compositionally biased region" description="Basic and acidic residues" evidence="1">
    <location>
        <begin position="44"/>
        <end position="56"/>
    </location>
</feature>
<gene>
    <name evidence="2" type="ORF">DI595_04105</name>
</gene>
<sequence length="67" mass="7421">MGETAMTDRLEQQDPRRQYPDPAFLTAAREMPGRVSNVASFPDHGVEGSDGRRGEASFRQGGEGQRR</sequence>
<dbReference type="Proteomes" id="UP000249769">
    <property type="component" value="Unassembled WGS sequence"/>
</dbReference>
<organism evidence="2 3">
    <name type="scientific">Agrobacterium fabrum</name>
    <dbReference type="NCBI Taxonomy" id="1176649"/>
    <lineage>
        <taxon>Bacteria</taxon>
        <taxon>Pseudomonadati</taxon>
        <taxon>Pseudomonadota</taxon>
        <taxon>Alphaproteobacteria</taxon>
        <taxon>Hyphomicrobiales</taxon>
        <taxon>Rhizobiaceae</taxon>
        <taxon>Rhizobium/Agrobacterium group</taxon>
        <taxon>Agrobacterium</taxon>
        <taxon>Agrobacterium tumefaciens complex</taxon>
    </lineage>
</organism>
<dbReference type="EMBL" id="QFOL01000022">
    <property type="protein sequence ID" value="PZP53273.1"/>
    <property type="molecule type" value="Genomic_DNA"/>
</dbReference>
<feature type="region of interest" description="Disordered" evidence="1">
    <location>
        <begin position="1"/>
        <end position="67"/>
    </location>
</feature>
<comment type="caution">
    <text evidence="2">The sequence shown here is derived from an EMBL/GenBank/DDBJ whole genome shotgun (WGS) entry which is preliminary data.</text>
</comment>
<protein>
    <submittedName>
        <fullName evidence="2">Uncharacterized protein</fullName>
    </submittedName>
</protein>
<evidence type="ECO:0000256" key="1">
    <source>
        <dbReference type="SAM" id="MobiDB-lite"/>
    </source>
</evidence>
<proteinExistence type="predicted"/>
<accession>A0A2W5FEB1</accession>
<reference evidence="2 3" key="1">
    <citation type="submission" date="2017-08" db="EMBL/GenBank/DDBJ databases">
        <title>Infants hospitalized years apart are colonized by the same room-sourced microbial strains.</title>
        <authorList>
            <person name="Brooks B."/>
            <person name="Olm M.R."/>
            <person name="Firek B.A."/>
            <person name="Baker R."/>
            <person name="Thomas B.C."/>
            <person name="Morowitz M.J."/>
            <person name="Banfield J.F."/>
        </authorList>
    </citation>
    <scope>NUCLEOTIDE SEQUENCE [LARGE SCALE GENOMIC DNA]</scope>
    <source>
        <strain evidence="2">S2_009_000_R2_73</strain>
    </source>
</reference>
<evidence type="ECO:0000313" key="3">
    <source>
        <dbReference type="Proteomes" id="UP000249769"/>
    </source>
</evidence>
<feature type="compositionally biased region" description="Basic and acidic residues" evidence="1">
    <location>
        <begin position="1"/>
        <end position="19"/>
    </location>
</feature>